<dbReference type="Proteomes" id="UP000177167">
    <property type="component" value="Unassembled WGS sequence"/>
</dbReference>
<evidence type="ECO:0000259" key="1">
    <source>
        <dbReference type="Pfam" id="PF26593"/>
    </source>
</evidence>
<gene>
    <name evidence="2" type="ORF">A3J46_03460</name>
</gene>
<accession>A0A1F8F9W6</accession>
<dbReference type="Pfam" id="PF26593">
    <property type="entry name" value="TraC-like"/>
    <property type="match status" value="1"/>
</dbReference>
<feature type="domain" description="TraC-like" evidence="1">
    <location>
        <begin position="23"/>
        <end position="127"/>
    </location>
</feature>
<evidence type="ECO:0000313" key="3">
    <source>
        <dbReference type="Proteomes" id="UP000177167"/>
    </source>
</evidence>
<proteinExistence type="predicted"/>
<comment type="caution">
    <text evidence="2">The sequence shown here is derived from an EMBL/GenBank/DDBJ whole genome shotgun (WGS) entry which is preliminary data.</text>
</comment>
<evidence type="ECO:0000313" key="2">
    <source>
        <dbReference type="EMBL" id="OGN09932.1"/>
    </source>
</evidence>
<sequence>MANQTTSQLIPIENIRESIVILKNGSLRMILEISSINFELRSADEQVAILQGFQRFLNSIDFPLQIIISSRELDISGYIKTVEQIVESTDNELLRIQASEYVRFVTELSDLSNIVSKKFYIVVPFYIYETPQTSGLIQSLKGILNPKGVAKEFTEEQFNAYKTQLLQKSELIYGGLVGLGLKARTLEDEELKNLYYQLYNPEK</sequence>
<protein>
    <recommendedName>
        <fullName evidence="1">TraC-like domain-containing protein</fullName>
    </recommendedName>
</protein>
<organism evidence="2 3">
    <name type="scientific">Candidatus Yanofskybacteria bacterium RIFCSPHIGHO2_02_FULL_41_11</name>
    <dbReference type="NCBI Taxonomy" id="1802675"/>
    <lineage>
        <taxon>Bacteria</taxon>
        <taxon>Candidatus Yanofskyibacteriota</taxon>
    </lineage>
</organism>
<reference evidence="2 3" key="1">
    <citation type="journal article" date="2016" name="Nat. Commun.">
        <title>Thousands of microbial genomes shed light on interconnected biogeochemical processes in an aquifer system.</title>
        <authorList>
            <person name="Anantharaman K."/>
            <person name="Brown C.T."/>
            <person name="Hug L.A."/>
            <person name="Sharon I."/>
            <person name="Castelle C.J."/>
            <person name="Probst A.J."/>
            <person name="Thomas B.C."/>
            <person name="Singh A."/>
            <person name="Wilkins M.J."/>
            <person name="Karaoz U."/>
            <person name="Brodie E.L."/>
            <person name="Williams K.H."/>
            <person name="Hubbard S.S."/>
            <person name="Banfield J.F."/>
        </authorList>
    </citation>
    <scope>NUCLEOTIDE SEQUENCE [LARGE SCALE GENOMIC DNA]</scope>
</reference>
<name>A0A1F8F9W6_9BACT</name>
<dbReference type="InterPro" id="IPR058596">
    <property type="entry name" value="TraC-like_dom"/>
</dbReference>
<dbReference type="EMBL" id="MGJP01000022">
    <property type="protein sequence ID" value="OGN09932.1"/>
    <property type="molecule type" value="Genomic_DNA"/>
</dbReference>
<dbReference type="AlphaFoldDB" id="A0A1F8F9W6"/>